<feature type="region of interest" description="Disordered" evidence="2">
    <location>
        <begin position="364"/>
        <end position="384"/>
    </location>
</feature>
<proteinExistence type="inferred from homology"/>
<feature type="domain" description="DUF1308" evidence="3">
    <location>
        <begin position="206"/>
        <end position="367"/>
    </location>
</feature>
<evidence type="ECO:0000259" key="3">
    <source>
        <dbReference type="Pfam" id="PF07000"/>
    </source>
</evidence>
<dbReference type="Pfam" id="PF18474">
    <property type="entry name" value="DUF5614"/>
    <property type="match status" value="1"/>
</dbReference>
<gene>
    <name evidence="5" type="primary">Dsec\GM14355</name>
    <name evidence="5" type="ORF">Dsec_GM14355</name>
</gene>
<dbReference type="STRING" id="7238.B4HVK1"/>
<dbReference type="PANTHER" id="PTHR13379">
    <property type="entry name" value="UNCHARACTERIZED DUF1308"/>
    <property type="match status" value="1"/>
</dbReference>
<dbReference type="Pfam" id="PF07000">
    <property type="entry name" value="DUF1308"/>
    <property type="match status" value="1"/>
</dbReference>
<dbReference type="AlphaFoldDB" id="B4HVK1"/>
<evidence type="ECO:0000313" key="5">
    <source>
        <dbReference type="EMBL" id="EDW49966.1"/>
    </source>
</evidence>
<name>B4HVK1_DROSE</name>
<sequence length="384" mass="43540">MEEQEDREKLYEEAHKKVKLGEELKKALKDFEDLPGVSKVQRKIQQELKFLNKVITTKSVKEHHITSSNFVYYDFLIKTLRLQQGVVDINAVFRLESRDSPLRVDIVANNGLKWVKVIARNSKSVEDAARGCVSIGARSVIDQAEDYLEASELSFCMFQRPKIVFYFSNKIEDSLHEELMEMGVQTASLDSPDTDLDMYATTSNELNLDVTTLLAYVSALTNGSANWVYKEPLLTEQAERERASPLKPLLEKILEGKTLVCCQLAYEAFQSILDIVGGEGERKRAEELMKRVTVYPDVETIPEEFSHIRFTANVNERSLKIFSFGMARQIFTVTSNKAFVRSAKMQGINVPVFVHASVALTEGRENSQKHGLRTSELGKTPKKT</sequence>
<dbReference type="Proteomes" id="UP000001292">
    <property type="component" value="Unassembled WGS sequence"/>
</dbReference>
<evidence type="ECO:0000313" key="6">
    <source>
        <dbReference type="Proteomes" id="UP000001292"/>
    </source>
</evidence>
<dbReference type="PANTHER" id="PTHR13379:SF0">
    <property type="entry name" value="UPF0415 PROTEIN C7ORF25"/>
    <property type="match status" value="1"/>
</dbReference>
<dbReference type="InterPro" id="IPR041076">
    <property type="entry name" value="DUF5614"/>
</dbReference>
<feature type="domain" description="DUF5614" evidence="4">
    <location>
        <begin position="30"/>
        <end position="185"/>
    </location>
</feature>
<evidence type="ECO:0000256" key="2">
    <source>
        <dbReference type="SAM" id="MobiDB-lite"/>
    </source>
</evidence>
<dbReference type="EMBL" id="CH480817">
    <property type="protein sequence ID" value="EDW49966.1"/>
    <property type="molecule type" value="Genomic_DNA"/>
</dbReference>
<keyword evidence="6" id="KW-1185">Reference proteome</keyword>
<evidence type="ECO:0000256" key="1">
    <source>
        <dbReference type="ARBA" id="ARBA00006588"/>
    </source>
</evidence>
<accession>B4HVK1</accession>
<comment type="similarity">
    <text evidence="1">Belongs to the UPF0415 family.</text>
</comment>
<reference evidence="5 6" key="1">
    <citation type="journal article" date="2007" name="Nature">
        <title>Evolution of genes and genomes on the Drosophila phylogeny.</title>
        <authorList>
            <consortium name="Drosophila 12 Genomes Consortium"/>
            <person name="Clark A.G."/>
            <person name="Eisen M.B."/>
            <person name="Smith D.R."/>
            <person name="Bergman C.M."/>
            <person name="Oliver B."/>
            <person name="Markow T.A."/>
            <person name="Kaufman T.C."/>
            <person name="Kellis M."/>
            <person name="Gelbart W."/>
            <person name="Iyer V.N."/>
            <person name="Pollard D.A."/>
            <person name="Sackton T.B."/>
            <person name="Larracuente A.M."/>
            <person name="Singh N.D."/>
            <person name="Abad J.P."/>
            <person name="Abt D.N."/>
            <person name="Adryan B."/>
            <person name="Aguade M."/>
            <person name="Akashi H."/>
            <person name="Anderson W.W."/>
            <person name="Aquadro C.F."/>
            <person name="Ardell D.H."/>
            <person name="Arguello R."/>
            <person name="Artieri C.G."/>
            <person name="Barbash D.A."/>
            <person name="Barker D."/>
            <person name="Barsanti P."/>
            <person name="Batterham P."/>
            <person name="Batzoglou S."/>
            <person name="Begun D."/>
            <person name="Bhutkar A."/>
            <person name="Blanco E."/>
            <person name="Bosak S.A."/>
            <person name="Bradley R.K."/>
            <person name="Brand A.D."/>
            <person name="Brent M.R."/>
            <person name="Brooks A.N."/>
            <person name="Brown R.H."/>
            <person name="Butlin R.K."/>
            <person name="Caggese C."/>
            <person name="Calvi B.R."/>
            <person name="Bernardo de Carvalho A."/>
            <person name="Caspi A."/>
            <person name="Castrezana S."/>
            <person name="Celniker S.E."/>
            <person name="Chang J.L."/>
            <person name="Chapple C."/>
            <person name="Chatterji S."/>
            <person name="Chinwalla A."/>
            <person name="Civetta A."/>
            <person name="Clifton S.W."/>
            <person name="Comeron J.M."/>
            <person name="Costello J.C."/>
            <person name="Coyne J.A."/>
            <person name="Daub J."/>
            <person name="David R.G."/>
            <person name="Delcher A.L."/>
            <person name="Delehaunty K."/>
            <person name="Do C.B."/>
            <person name="Ebling H."/>
            <person name="Edwards K."/>
            <person name="Eickbush T."/>
            <person name="Evans J.D."/>
            <person name="Filipski A."/>
            <person name="Findeiss S."/>
            <person name="Freyhult E."/>
            <person name="Fulton L."/>
            <person name="Fulton R."/>
            <person name="Garcia A.C."/>
            <person name="Gardiner A."/>
            <person name="Garfield D.A."/>
            <person name="Garvin B.E."/>
            <person name="Gibson G."/>
            <person name="Gilbert D."/>
            <person name="Gnerre S."/>
            <person name="Godfrey J."/>
            <person name="Good R."/>
            <person name="Gotea V."/>
            <person name="Gravely B."/>
            <person name="Greenberg A.J."/>
            <person name="Griffiths-Jones S."/>
            <person name="Gross S."/>
            <person name="Guigo R."/>
            <person name="Gustafson E.A."/>
            <person name="Haerty W."/>
            <person name="Hahn M.W."/>
            <person name="Halligan D.L."/>
            <person name="Halpern A.L."/>
            <person name="Halter G.M."/>
            <person name="Han M.V."/>
            <person name="Heger A."/>
            <person name="Hillier L."/>
            <person name="Hinrichs A.S."/>
            <person name="Holmes I."/>
            <person name="Hoskins R.A."/>
            <person name="Hubisz M.J."/>
            <person name="Hultmark D."/>
            <person name="Huntley M.A."/>
            <person name="Jaffe D.B."/>
            <person name="Jagadeeshan S."/>
            <person name="Jeck W.R."/>
            <person name="Johnson J."/>
            <person name="Jones C.D."/>
            <person name="Jordan W.C."/>
            <person name="Karpen G.H."/>
            <person name="Kataoka E."/>
            <person name="Keightley P.D."/>
            <person name="Kheradpour P."/>
            <person name="Kirkness E.F."/>
            <person name="Koerich L.B."/>
            <person name="Kristiansen K."/>
            <person name="Kudrna D."/>
            <person name="Kulathinal R.J."/>
            <person name="Kumar S."/>
            <person name="Kwok R."/>
            <person name="Lander E."/>
            <person name="Langley C.H."/>
            <person name="Lapoint R."/>
            <person name="Lazzaro B.P."/>
            <person name="Lee S.J."/>
            <person name="Levesque L."/>
            <person name="Li R."/>
            <person name="Lin C.F."/>
            <person name="Lin M.F."/>
            <person name="Lindblad-Toh K."/>
            <person name="Llopart A."/>
            <person name="Long M."/>
            <person name="Low L."/>
            <person name="Lozovsky E."/>
            <person name="Lu J."/>
            <person name="Luo M."/>
            <person name="Machado C.A."/>
            <person name="Makalowski W."/>
            <person name="Marzo M."/>
            <person name="Matsuda M."/>
            <person name="Matzkin L."/>
            <person name="McAllister B."/>
            <person name="McBride C.S."/>
            <person name="McKernan B."/>
            <person name="McKernan K."/>
            <person name="Mendez-Lago M."/>
            <person name="Minx P."/>
            <person name="Mollenhauer M.U."/>
            <person name="Montooth K."/>
            <person name="Mount S.M."/>
            <person name="Mu X."/>
            <person name="Myers E."/>
            <person name="Negre B."/>
            <person name="Newfeld S."/>
            <person name="Nielsen R."/>
            <person name="Noor M.A."/>
            <person name="O'Grady P."/>
            <person name="Pachter L."/>
            <person name="Papaceit M."/>
            <person name="Parisi M.J."/>
            <person name="Parisi M."/>
            <person name="Parts L."/>
            <person name="Pedersen J.S."/>
            <person name="Pesole G."/>
            <person name="Phillippy A.M."/>
            <person name="Ponting C.P."/>
            <person name="Pop M."/>
            <person name="Porcelli D."/>
            <person name="Powell J.R."/>
            <person name="Prohaska S."/>
            <person name="Pruitt K."/>
            <person name="Puig M."/>
            <person name="Quesneville H."/>
            <person name="Ram K.R."/>
            <person name="Rand D."/>
            <person name="Rasmussen M.D."/>
            <person name="Reed L.K."/>
            <person name="Reenan R."/>
            <person name="Reily A."/>
            <person name="Remington K.A."/>
            <person name="Rieger T.T."/>
            <person name="Ritchie M.G."/>
            <person name="Robin C."/>
            <person name="Rogers Y.H."/>
            <person name="Rohde C."/>
            <person name="Rozas J."/>
            <person name="Rubenfield M.J."/>
            <person name="Ruiz A."/>
            <person name="Russo S."/>
            <person name="Salzberg S.L."/>
            <person name="Sanchez-Gracia A."/>
            <person name="Saranga D.J."/>
            <person name="Sato H."/>
            <person name="Schaeffer S.W."/>
            <person name="Schatz M.C."/>
            <person name="Schlenke T."/>
            <person name="Schwartz R."/>
            <person name="Segarra C."/>
            <person name="Singh R.S."/>
            <person name="Sirot L."/>
            <person name="Sirota M."/>
            <person name="Sisneros N.B."/>
            <person name="Smith C.D."/>
            <person name="Smith T.F."/>
            <person name="Spieth J."/>
            <person name="Stage D.E."/>
            <person name="Stark A."/>
            <person name="Stephan W."/>
            <person name="Strausberg R.L."/>
            <person name="Strempel S."/>
            <person name="Sturgill D."/>
            <person name="Sutton G."/>
            <person name="Sutton G.G."/>
            <person name="Tao W."/>
            <person name="Teichmann S."/>
            <person name="Tobari Y.N."/>
            <person name="Tomimura Y."/>
            <person name="Tsolas J.M."/>
            <person name="Valente V.L."/>
            <person name="Venter E."/>
            <person name="Venter J.C."/>
            <person name="Vicario S."/>
            <person name="Vieira F.G."/>
            <person name="Vilella A.J."/>
            <person name="Villasante A."/>
            <person name="Walenz B."/>
            <person name="Wang J."/>
            <person name="Wasserman M."/>
            <person name="Watts T."/>
            <person name="Wilson D."/>
            <person name="Wilson R.K."/>
            <person name="Wing R.A."/>
            <person name="Wolfner M.F."/>
            <person name="Wong A."/>
            <person name="Wong G.K."/>
            <person name="Wu C.I."/>
            <person name="Wu G."/>
            <person name="Yamamoto D."/>
            <person name="Yang H.P."/>
            <person name="Yang S.P."/>
            <person name="Yorke J.A."/>
            <person name="Yoshida K."/>
            <person name="Zdobnov E."/>
            <person name="Zhang P."/>
            <person name="Zhang Y."/>
            <person name="Zimin A.V."/>
            <person name="Baldwin J."/>
            <person name="Abdouelleil A."/>
            <person name="Abdulkadir J."/>
            <person name="Abebe A."/>
            <person name="Abera B."/>
            <person name="Abreu J."/>
            <person name="Acer S.C."/>
            <person name="Aftuck L."/>
            <person name="Alexander A."/>
            <person name="An P."/>
            <person name="Anderson E."/>
            <person name="Anderson S."/>
            <person name="Arachi H."/>
            <person name="Azer M."/>
            <person name="Bachantsang P."/>
            <person name="Barry A."/>
            <person name="Bayul T."/>
            <person name="Berlin A."/>
            <person name="Bessette D."/>
            <person name="Bloom T."/>
            <person name="Blye J."/>
            <person name="Boguslavskiy L."/>
            <person name="Bonnet C."/>
            <person name="Boukhgalter B."/>
            <person name="Bourzgui I."/>
            <person name="Brown A."/>
            <person name="Cahill P."/>
            <person name="Channer S."/>
            <person name="Cheshatsang Y."/>
            <person name="Chuda L."/>
            <person name="Citroen M."/>
            <person name="Collymore A."/>
            <person name="Cooke P."/>
            <person name="Costello M."/>
            <person name="D'Aco K."/>
            <person name="Daza R."/>
            <person name="De Haan G."/>
            <person name="DeGray S."/>
            <person name="DeMaso C."/>
            <person name="Dhargay N."/>
            <person name="Dooley K."/>
            <person name="Dooley E."/>
            <person name="Doricent M."/>
            <person name="Dorje P."/>
            <person name="Dorjee K."/>
            <person name="Dupes A."/>
            <person name="Elong R."/>
            <person name="Falk J."/>
            <person name="Farina A."/>
            <person name="Faro S."/>
            <person name="Ferguson D."/>
            <person name="Fisher S."/>
            <person name="Foley C.D."/>
            <person name="Franke A."/>
            <person name="Friedrich D."/>
            <person name="Gadbois L."/>
            <person name="Gearin G."/>
            <person name="Gearin C.R."/>
            <person name="Giannoukos G."/>
            <person name="Goode T."/>
            <person name="Graham J."/>
            <person name="Grandbois E."/>
            <person name="Grewal S."/>
            <person name="Gyaltsen K."/>
            <person name="Hafez N."/>
            <person name="Hagos B."/>
            <person name="Hall J."/>
            <person name="Henson C."/>
            <person name="Hollinger A."/>
            <person name="Honan T."/>
            <person name="Huard M.D."/>
            <person name="Hughes L."/>
            <person name="Hurhula B."/>
            <person name="Husby M.E."/>
            <person name="Kamat A."/>
            <person name="Kanga B."/>
            <person name="Kashin S."/>
            <person name="Khazanovich D."/>
            <person name="Kisner P."/>
            <person name="Lance K."/>
            <person name="Lara M."/>
            <person name="Lee W."/>
            <person name="Lennon N."/>
            <person name="Letendre F."/>
            <person name="LeVine R."/>
            <person name="Lipovsky A."/>
            <person name="Liu X."/>
            <person name="Liu J."/>
            <person name="Liu S."/>
            <person name="Lokyitsang T."/>
            <person name="Lokyitsang Y."/>
            <person name="Lubonja R."/>
            <person name="Lui A."/>
            <person name="MacDonald P."/>
            <person name="Magnisalis V."/>
            <person name="Maru K."/>
            <person name="Matthews C."/>
            <person name="McCusker W."/>
            <person name="McDonough S."/>
            <person name="Mehta T."/>
            <person name="Meldrim J."/>
            <person name="Meneus L."/>
            <person name="Mihai O."/>
            <person name="Mihalev A."/>
            <person name="Mihova T."/>
            <person name="Mittelman R."/>
            <person name="Mlenga V."/>
            <person name="Montmayeur A."/>
            <person name="Mulrain L."/>
            <person name="Navidi A."/>
            <person name="Naylor J."/>
            <person name="Negash T."/>
            <person name="Nguyen T."/>
            <person name="Nguyen N."/>
            <person name="Nicol R."/>
            <person name="Norbu C."/>
            <person name="Norbu N."/>
            <person name="Novod N."/>
            <person name="O'Neill B."/>
            <person name="Osman S."/>
            <person name="Markiewicz E."/>
            <person name="Oyono O.L."/>
            <person name="Patti C."/>
            <person name="Phunkhang P."/>
            <person name="Pierre F."/>
            <person name="Priest M."/>
            <person name="Raghuraman S."/>
            <person name="Rege F."/>
            <person name="Reyes R."/>
            <person name="Rise C."/>
            <person name="Rogov P."/>
            <person name="Ross K."/>
            <person name="Ryan E."/>
            <person name="Settipalli S."/>
            <person name="Shea T."/>
            <person name="Sherpa N."/>
            <person name="Shi L."/>
            <person name="Shih D."/>
            <person name="Sparrow T."/>
            <person name="Spaulding J."/>
            <person name="Stalker J."/>
            <person name="Stange-Thomann N."/>
            <person name="Stavropoulos S."/>
            <person name="Stone C."/>
            <person name="Strader C."/>
            <person name="Tesfaye S."/>
            <person name="Thomson T."/>
            <person name="Thoulutsang Y."/>
            <person name="Thoulutsang D."/>
            <person name="Topham K."/>
            <person name="Topping I."/>
            <person name="Tsamla T."/>
            <person name="Vassiliev H."/>
            <person name="Vo A."/>
            <person name="Wangchuk T."/>
            <person name="Wangdi T."/>
            <person name="Weiand M."/>
            <person name="Wilkinson J."/>
            <person name="Wilson A."/>
            <person name="Yadav S."/>
            <person name="Young G."/>
            <person name="Yu Q."/>
            <person name="Zembek L."/>
            <person name="Zhong D."/>
            <person name="Zimmer A."/>
            <person name="Zwirko Z."/>
            <person name="Jaffe D.B."/>
            <person name="Alvarez P."/>
            <person name="Brockman W."/>
            <person name="Butler J."/>
            <person name="Chin C."/>
            <person name="Gnerre S."/>
            <person name="Grabherr M."/>
            <person name="Kleber M."/>
            <person name="Mauceli E."/>
            <person name="MacCallum I."/>
        </authorList>
    </citation>
    <scope>NUCLEOTIDE SEQUENCE [LARGE SCALE GENOMIC DNA]</scope>
    <source>
        <strain evidence="6">Rob3c / Tucson 14021-0248.25</strain>
    </source>
</reference>
<dbReference type="OMA" id="HFCMFQR"/>
<dbReference type="InterPro" id="IPR010733">
    <property type="entry name" value="DUF1308"/>
</dbReference>
<dbReference type="PhylomeDB" id="B4HVK1"/>
<protein>
    <submittedName>
        <fullName evidence="5">GM14355</fullName>
    </submittedName>
</protein>
<evidence type="ECO:0000259" key="4">
    <source>
        <dbReference type="Pfam" id="PF18474"/>
    </source>
</evidence>
<dbReference type="HOGENOM" id="CLU_054053_0_0_1"/>
<organism evidence="6">
    <name type="scientific">Drosophila sechellia</name>
    <name type="common">Fruit fly</name>
    <dbReference type="NCBI Taxonomy" id="7238"/>
    <lineage>
        <taxon>Eukaryota</taxon>
        <taxon>Metazoa</taxon>
        <taxon>Ecdysozoa</taxon>
        <taxon>Arthropoda</taxon>
        <taxon>Hexapoda</taxon>
        <taxon>Insecta</taxon>
        <taxon>Pterygota</taxon>
        <taxon>Neoptera</taxon>
        <taxon>Endopterygota</taxon>
        <taxon>Diptera</taxon>
        <taxon>Brachycera</taxon>
        <taxon>Muscomorpha</taxon>
        <taxon>Ephydroidea</taxon>
        <taxon>Drosophilidae</taxon>
        <taxon>Drosophila</taxon>
        <taxon>Sophophora</taxon>
    </lineage>
</organism>